<dbReference type="GO" id="GO:0043546">
    <property type="term" value="F:molybdopterin cofactor binding"/>
    <property type="evidence" value="ECO:0007669"/>
    <property type="project" value="InterPro"/>
</dbReference>
<evidence type="ECO:0000259" key="7">
    <source>
        <dbReference type="Pfam" id="PF00384"/>
    </source>
</evidence>
<dbReference type="Proteomes" id="UP000295530">
    <property type="component" value="Unassembled WGS sequence"/>
</dbReference>
<feature type="binding site" evidence="6">
    <location>
        <position position="477"/>
    </location>
    <ligand>
        <name>Mo-bis(molybdopterin guanine dinucleotide)</name>
        <dbReference type="ChEBI" id="CHEBI:60539"/>
    </ligand>
</feature>
<dbReference type="PANTHER" id="PTHR43742">
    <property type="entry name" value="TRIMETHYLAMINE-N-OXIDE REDUCTASE"/>
    <property type="match status" value="1"/>
</dbReference>
<dbReference type="GO" id="GO:0030288">
    <property type="term" value="C:outer membrane-bounded periplasmic space"/>
    <property type="evidence" value="ECO:0007669"/>
    <property type="project" value="TreeGrafter"/>
</dbReference>
<dbReference type="InterPro" id="IPR009010">
    <property type="entry name" value="Asp_de-COase-like_dom_sf"/>
</dbReference>
<dbReference type="GO" id="GO:0016491">
    <property type="term" value="F:oxidoreductase activity"/>
    <property type="evidence" value="ECO:0007669"/>
    <property type="project" value="UniProtKB-KW"/>
</dbReference>
<reference evidence="10 11" key="1">
    <citation type="submission" date="2019-03" db="EMBL/GenBank/DDBJ databases">
        <title>Genomic analyses of the natural microbiome of Caenorhabditis elegans.</title>
        <authorList>
            <person name="Samuel B."/>
        </authorList>
    </citation>
    <scope>NUCLEOTIDE SEQUENCE [LARGE SCALE GENOMIC DNA]</scope>
    <source>
        <strain evidence="10 11">BIGb0156</strain>
    </source>
</reference>
<keyword evidence="4" id="KW-0574">Periplasm</keyword>
<name>A0A4R6EG72_SCAGO</name>
<gene>
    <name evidence="10" type="ORF">EC847_109112</name>
</gene>
<feature type="domain" description="Molybdopterin dinucleotide-binding" evidence="8">
    <location>
        <begin position="636"/>
        <end position="745"/>
    </location>
</feature>
<dbReference type="PROSITE" id="PS00490">
    <property type="entry name" value="MOLYBDOPTERIN_PROK_2"/>
    <property type="match status" value="1"/>
</dbReference>
<dbReference type="FunFam" id="2.40.40.20:FF:000009">
    <property type="entry name" value="Biotin sulfoxide reductase 2"/>
    <property type="match status" value="1"/>
</dbReference>
<evidence type="ECO:0000256" key="4">
    <source>
        <dbReference type="ARBA" id="ARBA00022764"/>
    </source>
</evidence>
<dbReference type="GO" id="GO:0009061">
    <property type="term" value="P:anaerobic respiration"/>
    <property type="evidence" value="ECO:0007669"/>
    <property type="project" value="TreeGrafter"/>
</dbReference>
<dbReference type="PANTHER" id="PTHR43742:SF5">
    <property type="entry name" value="BIOTIN SULFOXIDE REDUCTASE"/>
    <property type="match status" value="1"/>
</dbReference>
<dbReference type="EMBL" id="SNVX01000009">
    <property type="protein sequence ID" value="TDN57316.1"/>
    <property type="molecule type" value="Genomic_DNA"/>
</dbReference>
<dbReference type="AlphaFoldDB" id="A0A4R6EG72"/>
<dbReference type="NCBIfam" id="TIGR00509">
    <property type="entry name" value="bisC_fam"/>
    <property type="match status" value="1"/>
</dbReference>
<dbReference type="GO" id="GO:0009055">
    <property type="term" value="F:electron transfer activity"/>
    <property type="evidence" value="ECO:0007669"/>
    <property type="project" value="TreeGrafter"/>
</dbReference>
<dbReference type="InterPro" id="IPR006657">
    <property type="entry name" value="MoPterin_dinucl-bd_dom"/>
</dbReference>
<accession>A0A4R6EG72</accession>
<proteinExistence type="inferred from homology"/>
<evidence type="ECO:0000256" key="2">
    <source>
        <dbReference type="ARBA" id="ARBA00022505"/>
    </source>
</evidence>
<evidence type="ECO:0000313" key="10">
    <source>
        <dbReference type="EMBL" id="TDN57316.1"/>
    </source>
</evidence>
<dbReference type="Gene3D" id="2.40.40.20">
    <property type="match status" value="1"/>
</dbReference>
<dbReference type="Gene3D" id="3.90.55.10">
    <property type="entry name" value="Dimethylsulfoxide Reductase, domain 3"/>
    <property type="match status" value="1"/>
</dbReference>
<feature type="binding site" evidence="6">
    <location>
        <position position="507"/>
    </location>
    <ligand>
        <name>Mo-bis(molybdopterin guanine dinucleotide)</name>
        <dbReference type="ChEBI" id="CHEBI:60539"/>
    </ligand>
</feature>
<dbReference type="CDD" id="cd02793">
    <property type="entry name" value="MopB_CT_DMSOR-BSOR-TMAOR"/>
    <property type="match status" value="1"/>
</dbReference>
<keyword evidence="11" id="KW-1185">Reference proteome</keyword>
<feature type="binding site" evidence="6">
    <location>
        <position position="117"/>
    </location>
    <ligand>
        <name>Mo-bis(molybdopterin guanine dinucleotide)</name>
        <dbReference type="ChEBI" id="CHEBI:60539"/>
    </ligand>
</feature>
<dbReference type="InterPro" id="IPR006656">
    <property type="entry name" value="Mopterin_OxRdtase"/>
</dbReference>
<evidence type="ECO:0000259" key="8">
    <source>
        <dbReference type="Pfam" id="PF01568"/>
    </source>
</evidence>
<protein>
    <submittedName>
        <fullName evidence="10">Biotin/methionine sulfoxide reductase</fullName>
    </submittedName>
</protein>
<evidence type="ECO:0000256" key="1">
    <source>
        <dbReference type="ARBA" id="ARBA00010312"/>
    </source>
</evidence>
<feature type="binding site" evidence="6">
    <location>
        <position position="734"/>
    </location>
    <ligand>
        <name>Mo-bis(molybdopterin guanine dinucleotide)</name>
        <dbReference type="ChEBI" id="CHEBI:60539"/>
    </ligand>
</feature>
<keyword evidence="3 6" id="KW-0479">Metal-binding</keyword>
<evidence type="ECO:0000259" key="9">
    <source>
        <dbReference type="Pfam" id="PF18364"/>
    </source>
</evidence>
<dbReference type="GO" id="GO:0030151">
    <property type="term" value="F:molybdenum ion binding"/>
    <property type="evidence" value="ECO:0007669"/>
    <property type="project" value="TreeGrafter"/>
</dbReference>
<evidence type="ECO:0000256" key="6">
    <source>
        <dbReference type="PIRSR" id="PIRSR606658-1"/>
    </source>
</evidence>
<dbReference type="InterPro" id="IPR006655">
    <property type="entry name" value="Mopterin_OxRdtase_prok_CS"/>
</dbReference>
<keyword evidence="5" id="KW-0560">Oxidoreductase</keyword>
<comment type="cofactor">
    <cofactor evidence="6">
        <name>Mo-bis(molybdopterin guanine dinucleotide)</name>
        <dbReference type="ChEBI" id="CHEBI:60539"/>
    </cofactor>
    <text evidence="6">Binds 1 molybdenum-bis(molybdopterin guanine dinucleotide) (Mo-bis-MGD) cofactor per subunit.</text>
</comment>
<comment type="similarity">
    <text evidence="1">Belongs to the prokaryotic molybdopterin-containing oxidoreductase family.</text>
</comment>
<dbReference type="OrthoDB" id="9815647at2"/>
<dbReference type="PROSITE" id="PS00932">
    <property type="entry name" value="MOLYBDOPTERIN_PROK_3"/>
    <property type="match status" value="1"/>
</dbReference>
<feature type="binding site" evidence="6">
    <location>
        <position position="434"/>
    </location>
    <ligand>
        <name>Mo-bis(molybdopterin guanine dinucleotide)</name>
        <dbReference type="ChEBI" id="CHEBI:60539"/>
    </ligand>
</feature>
<feature type="binding site" evidence="6">
    <location>
        <position position="329"/>
    </location>
    <ligand>
        <name>Mo-bis(molybdopterin guanine dinucleotide)</name>
        <dbReference type="ChEBI" id="CHEBI:60539"/>
    </ligand>
</feature>
<dbReference type="Pfam" id="PF18364">
    <property type="entry name" value="Molybdopterin_N"/>
    <property type="match status" value="1"/>
</dbReference>
<feature type="domain" description="Molybdopterin oxidoreductase N-terminal" evidence="9">
    <location>
        <begin position="12"/>
        <end position="52"/>
    </location>
</feature>
<dbReference type="Pfam" id="PF01568">
    <property type="entry name" value="Molydop_binding"/>
    <property type="match status" value="1"/>
</dbReference>
<dbReference type="SUPFAM" id="SSF53706">
    <property type="entry name" value="Formate dehydrogenase/DMSO reductase, domains 1-3"/>
    <property type="match status" value="1"/>
</dbReference>
<dbReference type="RefSeq" id="WP_133461591.1">
    <property type="nucleotide sequence ID" value="NZ_SNVX01000009.1"/>
</dbReference>
<dbReference type="SUPFAM" id="SSF50692">
    <property type="entry name" value="ADC-like"/>
    <property type="match status" value="1"/>
</dbReference>
<dbReference type="InterPro" id="IPR041954">
    <property type="entry name" value="CT_DMSOR/BSOR/TMAOR"/>
</dbReference>
<dbReference type="Gene3D" id="3.40.228.10">
    <property type="entry name" value="Dimethylsulfoxide Reductase, domain 2"/>
    <property type="match status" value="1"/>
</dbReference>
<dbReference type="Gene3D" id="3.40.50.740">
    <property type="match status" value="1"/>
</dbReference>
<comment type="caution">
    <text evidence="10">The sequence shown here is derived from an EMBL/GenBank/DDBJ whole genome shotgun (WGS) entry which is preliminary data.</text>
</comment>
<keyword evidence="2 6" id="KW-0500">Molybdenum</keyword>
<evidence type="ECO:0000313" key="11">
    <source>
        <dbReference type="Proteomes" id="UP000295530"/>
    </source>
</evidence>
<dbReference type="CDD" id="cd02769">
    <property type="entry name" value="MopB_DMSOR-BSOR-TMAOR"/>
    <property type="match status" value="1"/>
</dbReference>
<organism evidence="10 11">
    <name type="scientific">Scandinavium goeteborgense</name>
    <dbReference type="NCBI Taxonomy" id="1851514"/>
    <lineage>
        <taxon>Bacteria</taxon>
        <taxon>Pseudomonadati</taxon>
        <taxon>Pseudomonadota</taxon>
        <taxon>Gammaproteobacteria</taxon>
        <taxon>Enterobacterales</taxon>
        <taxon>Enterobacteriaceae</taxon>
        <taxon>Scandinavium</taxon>
    </lineage>
</organism>
<dbReference type="InterPro" id="IPR041460">
    <property type="entry name" value="Molybdopterin_N"/>
</dbReference>
<evidence type="ECO:0000256" key="3">
    <source>
        <dbReference type="ARBA" id="ARBA00022723"/>
    </source>
</evidence>
<feature type="domain" description="Molybdopterin oxidoreductase" evidence="7">
    <location>
        <begin position="56"/>
        <end position="517"/>
    </location>
</feature>
<dbReference type="FunFam" id="3.40.228.10:FF:000003">
    <property type="entry name" value="Biotin sulfoxide reductase 2"/>
    <property type="match status" value="1"/>
</dbReference>
<sequence length="777" mass="85801">MANSSATKTILTAAHWGPMLVETDGDTVLASRGALSGTFENSLQSAVRDQVHSKTRVRYPMVRKGFLASPDSPQGVRGQDEFVRVSWDEALDLIHTQHQRIRETHGPASIFAGSYGWRSNGVLHKAATLLQRYMSLAGGYTGHLGDYSTGAAQAIMPYVVGGNEVYQQQTSWPLILEHTDVVVLWSANPLNTLKIAWNASDEQGMTFFDKLRNSGKRLICIDPMRSETVDFFGESMEWLAPHMGTDVALMLGIAHTLVENNWHDTTFLARCTTGYAQFAEYLTGERDGAAKTAEWAADICGIDAAKIRELAEIFHQNSTMLMSGWGMQRQQFGEQKHWMLVTLAAMLGQIGTPGGGFGLSYHFSNGGNPTRRAAVLASMQGSVANGTDAVDKIPVARIVEALEKPGAAYQHNGMDRHFPDIRFVWWAGGANFTHHQDTNRLIRAWQKPELVVISECFWTAAARHADIVLPATTSFERNDLTMTGDYSNQHLVPMKRVVAPRDEARDDWEVFAELSERWEAGGRERFTEGKSDLEWLETFYEIAGQRGASQQVTLPPFQQFWEANQLIEMPESEQNAKFIRFAAFREDPQANPLKTDSGKIEIYSQRIAGFNYADCPGHPTWLEPDEWHGNAQAGQLQLLSAHPAHRLHSQLNHTRLREKYAVAGREPLTLHPDDAKARGIVDGDLVRVWNGRGQVLAGAVVTEGIRPGIICLHEGAWPDLDNQAGGICKNGAVNVLTKDLPSSKLGNGCAGNTALAWLEKYHGPAPTLTAFDPPANA</sequence>
<dbReference type="InterPro" id="IPR050612">
    <property type="entry name" value="Prok_Mopterin_Oxidored"/>
</dbReference>
<evidence type="ECO:0000256" key="5">
    <source>
        <dbReference type="ARBA" id="ARBA00023002"/>
    </source>
</evidence>
<dbReference type="Pfam" id="PF00384">
    <property type="entry name" value="Molybdopterin"/>
    <property type="match status" value="1"/>
</dbReference>
<dbReference type="InterPro" id="IPR006658">
    <property type="entry name" value="BisC"/>
</dbReference>